<dbReference type="Proteomes" id="UP000066049">
    <property type="component" value="Chromosome"/>
</dbReference>
<sequence length="317" mass="35585">MINVRNLRLNYGASEILNIPRLDIDVTKITALTGSNGSGKSTLMRVMSFLQKPTSGEVRLWESSAPSLNLLRDVSVLLPEPALLKRSVRENFRAVLKSRGVLGEFDERASEALNLVGLDESFLNKRHFELSSGQTQRVSFALNLALRSRLYLLDEPTNSVDVGTSKLFGKAVLYMRQRYGCGFVIASHDDKWLTAIAEENVFLHKGRVCEFEYKNIFDTRDGVLKFDENASVNLPQNLRNAVKIAVNPSKITLSKTLIEGYLEGILHSVSLYLGKELLVKIKVGDFLIKTLAENSQNFNVGEMIYFKFDEEAFLGLE</sequence>
<name>A0A0M4STQ5_9BACT</name>
<dbReference type="Gene3D" id="2.40.50.140">
    <property type="entry name" value="Nucleic acid-binding proteins"/>
    <property type="match status" value="1"/>
</dbReference>
<dbReference type="InterPro" id="IPR027417">
    <property type="entry name" value="P-loop_NTPase"/>
</dbReference>
<dbReference type="InterPro" id="IPR012340">
    <property type="entry name" value="NA-bd_OB-fold"/>
</dbReference>
<dbReference type="EMBL" id="CP012541">
    <property type="protein sequence ID" value="ALF47241.1"/>
    <property type="molecule type" value="Genomic_DNA"/>
</dbReference>
<dbReference type="GO" id="GO:0016887">
    <property type="term" value="F:ATP hydrolysis activity"/>
    <property type="evidence" value="ECO:0007669"/>
    <property type="project" value="InterPro"/>
</dbReference>
<dbReference type="InterPro" id="IPR003439">
    <property type="entry name" value="ABC_transporter-like_ATP-bd"/>
</dbReference>
<dbReference type="SUPFAM" id="SSF52540">
    <property type="entry name" value="P-loop containing nucleoside triphosphate hydrolases"/>
    <property type="match status" value="1"/>
</dbReference>
<evidence type="ECO:0000256" key="1">
    <source>
        <dbReference type="ARBA" id="ARBA00022448"/>
    </source>
</evidence>
<keyword evidence="1" id="KW-0813">Transport</keyword>
<dbReference type="PANTHER" id="PTHR43423:SF1">
    <property type="entry name" value="ABC TRANSPORTER I FAMILY MEMBER 17"/>
    <property type="match status" value="1"/>
</dbReference>
<dbReference type="SUPFAM" id="SSF50331">
    <property type="entry name" value="MOP-like"/>
    <property type="match status" value="1"/>
</dbReference>
<dbReference type="GO" id="GO:0005524">
    <property type="term" value="F:ATP binding"/>
    <property type="evidence" value="ECO:0007669"/>
    <property type="project" value="UniProtKB-KW"/>
</dbReference>
<evidence type="ECO:0000259" key="4">
    <source>
        <dbReference type="PROSITE" id="PS50893"/>
    </source>
</evidence>
<keyword evidence="3 5" id="KW-0067">ATP-binding</keyword>
<dbReference type="RefSeq" id="WP_054196291.1">
    <property type="nucleotide sequence ID" value="NZ_CABMKQ010000053.1"/>
</dbReference>
<evidence type="ECO:0000256" key="3">
    <source>
        <dbReference type="ARBA" id="ARBA00022840"/>
    </source>
</evidence>
<evidence type="ECO:0000256" key="2">
    <source>
        <dbReference type="ARBA" id="ARBA00022741"/>
    </source>
</evidence>
<dbReference type="Gene3D" id="3.40.50.300">
    <property type="entry name" value="P-loop containing nucleotide triphosphate hydrolases"/>
    <property type="match status" value="1"/>
</dbReference>
<dbReference type="InterPro" id="IPR003593">
    <property type="entry name" value="AAA+_ATPase"/>
</dbReference>
<evidence type="ECO:0000313" key="6">
    <source>
        <dbReference type="Proteomes" id="UP000066049"/>
    </source>
</evidence>
<organism evidence="5 6">
    <name type="scientific">Campylobacter concisus</name>
    <dbReference type="NCBI Taxonomy" id="199"/>
    <lineage>
        <taxon>Bacteria</taxon>
        <taxon>Pseudomonadati</taxon>
        <taxon>Campylobacterota</taxon>
        <taxon>Epsilonproteobacteria</taxon>
        <taxon>Campylobacterales</taxon>
        <taxon>Campylobacteraceae</taxon>
        <taxon>Campylobacter</taxon>
    </lineage>
</organism>
<gene>
    <name evidence="5" type="primary">tupC</name>
    <name evidence="5" type="ORF">CCON33237_0541</name>
</gene>
<dbReference type="NCBIfam" id="NF041774">
    <property type="entry name" value="tung_ATPbind_TupC"/>
    <property type="match status" value="1"/>
</dbReference>
<dbReference type="PROSITE" id="PS50893">
    <property type="entry name" value="ABC_TRANSPORTER_2"/>
    <property type="match status" value="1"/>
</dbReference>
<dbReference type="InterPro" id="IPR053569">
    <property type="entry name" value="Tungstate_ABC_transporter"/>
</dbReference>
<dbReference type="KEGG" id="ccoc:CCON33237_0541"/>
<evidence type="ECO:0000313" key="5">
    <source>
        <dbReference type="EMBL" id="ALF47241.1"/>
    </source>
</evidence>
<reference evidence="6" key="1">
    <citation type="submission" date="2015-08" db="EMBL/GenBank/DDBJ databases">
        <title>Comparative genomics of the Campylobacter concisus group.</title>
        <authorList>
            <person name="Miller W.G."/>
            <person name="Yee E."/>
            <person name="Chapman M.H."/>
            <person name="Huynh S."/>
            <person name="Bono J.L."/>
            <person name="On S.L.W."/>
            <person name="St Leger J."/>
            <person name="Foster G."/>
            <person name="Parker C.T."/>
        </authorList>
    </citation>
    <scope>NUCLEOTIDE SEQUENCE [LARGE SCALE GENOMIC DNA]</scope>
    <source>
        <strain evidence="6">ATCC 33237</strain>
    </source>
</reference>
<dbReference type="PANTHER" id="PTHR43423">
    <property type="entry name" value="ABC TRANSPORTER I FAMILY MEMBER 17"/>
    <property type="match status" value="1"/>
</dbReference>
<dbReference type="Pfam" id="PF00005">
    <property type="entry name" value="ABC_tran"/>
    <property type="match status" value="1"/>
</dbReference>
<dbReference type="PATRIC" id="fig|199.248.peg.571"/>
<keyword evidence="2" id="KW-0547">Nucleotide-binding</keyword>
<dbReference type="SMART" id="SM00382">
    <property type="entry name" value="AAA"/>
    <property type="match status" value="1"/>
</dbReference>
<dbReference type="AlphaFoldDB" id="A0A0M4STQ5"/>
<dbReference type="InterPro" id="IPR008995">
    <property type="entry name" value="Mo/tungstate-bd_C_term_dom"/>
</dbReference>
<proteinExistence type="predicted"/>
<feature type="domain" description="ABC transporter" evidence="4">
    <location>
        <begin position="2"/>
        <end position="230"/>
    </location>
</feature>
<dbReference type="GeneID" id="28662215"/>
<protein>
    <submittedName>
        <fullName evidence="5">Tungsten ABC transporter TupABC, ATP-binding protein</fullName>
    </submittedName>
</protein>
<accession>A0A0M4STQ5</accession>